<accession>A0AA95HA11</accession>
<proteinExistence type="predicted"/>
<name>A0AA95HA11_9GAMM</name>
<evidence type="ECO:0000313" key="1">
    <source>
        <dbReference type="EMBL" id="WGZ91883.1"/>
    </source>
</evidence>
<dbReference type="EMBL" id="CP124755">
    <property type="protein sequence ID" value="WGZ91883.1"/>
    <property type="molecule type" value="Genomic_DNA"/>
</dbReference>
<protein>
    <submittedName>
        <fullName evidence="1">Uncharacterized protein</fullName>
    </submittedName>
</protein>
<dbReference type="KEGG" id="tdu:QJT80_05230"/>
<organism evidence="1">
    <name type="scientific">Candidatus Thiocaldithrix dubininis</name>
    <dbReference type="NCBI Taxonomy" id="3080823"/>
    <lineage>
        <taxon>Bacteria</taxon>
        <taxon>Pseudomonadati</taxon>
        <taxon>Pseudomonadota</taxon>
        <taxon>Gammaproteobacteria</taxon>
        <taxon>Thiotrichales</taxon>
        <taxon>Thiotrichaceae</taxon>
        <taxon>Candidatus Thiocaldithrix</taxon>
    </lineage>
</organism>
<dbReference type="AlphaFoldDB" id="A0AA95HA11"/>
<sequence>MRSTKNSRRLVVNDTVYRWKVDAGYDNDGVKFTIFPFEKRGAIIQAKVSWQRMHSVEISPRLMRHALEYAIQQRGYDAEQSRKPLDLGFLDDKLNWQQYEQEVVDYKLKQAV</sequence>
<gene>
    <name evidence="1" type="ORF">QJT80_05230</name>
</gene>
<reference evidence="1" key="1">
    <citation type="journal article" date="2023" name="Int. J. Mol. Sci.">
        <title>Metagenomics Revealed a New Genus 'Candidatus Thiocaldithrix dubininis' gen. nov., sp. nov. and a New Species 'Candidatus Thiothrix putei' sp. nov. in the Family Thiotrichaceae, Some Members of Which Have Traits of Both Na+- and H+-Motive Energetics.</title>
        <authorList>
            <person name="Ravin N.V."/>
            <person name="Muntyan M.S."/>
            <person name="Smolyakov D.D."/>
            <person name="Rudenko T.S."/>
            <person name="Beletsky A.V."/>
            <person name="Mardanov A.V."/>
            <person name="Grabovich M.Y."/>
        </authorList>
    </citation>
    <scope>NUCLEOTIDE SEQUENCE</scope>
    <source>
        <strain evidence="1">GKL-01</strain>
    </source>
</reference>
<reference evidence="1" key="2">
    <citation type="submission" date="2023-04" db="EMBL/GenBank/DDBJ databases">
        <authorList>
            <person name="Beletskiy A.V."/>
            <person name="Mardanov A.V."/>
            <person name="Ravin N.V."/>
        </authorList>
    </citation>
    <scope>NUCLEOTIDE SEQUENCE</scope>
    <source>
        <strain evidence="1">GKL-01</strain>
    </source>
</reference>
<dbReference type="Proteomes" id="UP001300672">
    <property type="component" value="Chromosome"/>
</dbReference>